<feature type="compositionally biased region" description="Basic and acidic residues" evidence="1">
    <location>
        <begin position="15"/>
        <end position="28"/>
    </location>
</feature>
<protein>
    <submittedName>
        <fullName evidence="2">Uncharacterized protein</fullName>
    </submittedName>
</protein>
<accession>A0A2R6NF47</accession>
<comment type="caution">
    <text evidence="2">The sequence shown here is derived from an EMBL/GenBank/DDBJ whole genome shotgun (WGS) entry which is preliminary data.</text>
</comment>
<proteinExistence type="predicted"/>
<evidence type="ECO:0000313" key="3">
    <source>
        <dbReference type="Proteomes" id="UP000186601"/>
    </source>
</evidence>
<evidence type="ECO:0000256" key="1">
    <source>
        <dbReference type="SAM" id="MobiDB-lite"/>
    </source>
</evidence>
<organism evidence="2 3">
    <name type="scientific">Hermanssonia centrifuga</name>
    <dbReference type="NCBI Taxonomy" id="98765"/>
    <lineage>
        <taxon>Eukaryota</taxon>
        <taxon>Fungi</taxon>
        <taxon>Dikarya</taxon>
        <taxon>Basidiomycota</taxon>
        <taxon>Agaricomycotina</taxon>
        <taxon>Agaricomycetes</taxon>
        <taxon>Polyporales</taxon>
        <taxon>Meruliaceae</taxon>
        <taxon>Hermanssonia</taxon>
    </lineage>
</organism>
<gene>
    <name evidence="2" type="ORF">PHLCEN_2v13152</name>
</gene>
<evidence type="ECO:0000313" key="2">
    <source>
        <dbReference type="EMBL" id="PSR70976.1"/>
    </source>
</evidence>
<sequence>MEDDWSGLKVGTLAHDWHPEEASHRSDEPVSNTTLKDPTGNSWGNFIKPGSQANKQRNRAERCRIATPHPSDQPQEGAFPLTIESEKPQLPSCQLRATRCPREQDNNSTHLIDGLDPNGLPSTSFLRAVHRAVFYETILLPYRFSSKSKMRWVECTTIWISARQWHVYGFGNSE</sequence>
<feature type="region of interest" description="Disordered" evidence="1">
    <location>
        <begin position="1"/>
        <end position="78"/>
    </location>
</feature>
<keyword evidence="3" id="KW-1185">Reference proteome</keyword>
<dbReference type="EMBL" id="MLYV02001299">
    <property type="protein sequence ID" value="PSR70976.1"/>
    <property type="molecule type" value="Genomic_DNA"/>
</dbReference>
<feature type="compositionally biased region" description="Polar residues" evidence="1">
    <location>
        <begin position="29"/>
        <end position="44"/>
    </location>
</feature>
<reference evidence="2 3" key="1">
    <citation type="submission" date="2018-02" db="EMBL/GenBank/DDBJ databases">
        <title>Genome sequence of the basidiomycete white-rot fungus Phlebia centrifuga.</title>
        <authorList>
            <person name="Granchi Z."/>
            <person name="Peng M."/>
            <person name="de Vries R.P."/>
            <person name="Hilden K."/>
            <person name="Makela M.R."/>
            <person name="Grigoriev I."/>
            <person name="Riley R."/>
        </authorList>
    </citation>
    <scope>NUCLEOTIDE SEQUENCE [LARGE SCALE GENOMIC DNA]</scope>
    <source>
        <strain evidence="2 3">FBCC195</strain>
    </source>
</reference>
<dbReference type="Proteomes" id="UP000186601">
    <property type="component" value="Unassembled WGS sequence"/>
</dbReference>
<name>A0A2R6NF47_9APHY</name>
<dbReference type="AlphaFoldDB" id="A0A2R6NF47"/>